<dbReference type="Pfam" id="PF03796">
    <property type="entry name" value="DnaB_C"/>
    <property type="match status" value="3"/>
</dbReference>
<feature type="domain" description="DOD-type homing endonuclease" evidence="18">
    <location>
        <begin position="963"/>
        <end position="1111"/>
    </location>
</feature>
<dbReference type="SUPFAM" id="SSF55608">
    <property type="entry name" value="Homing endonucleases"/>
    <property type="match status" value="2"/>
</dbReference>
<dbReference type="GO" id="GO:1990077">
    <property type="term" value="C:primosome complex"/>
    <property type="evidence" value="ECO:0007669"/>
    <property type="project" value="UniProtKB-UniRule"/>
</dbReference>
<dbReference type="PANTHER" id="PTHR30153:SF2">
    <property type="entry name" value="REPLICATIVE DNA HELICASE"/>
    <property type="match status" value="1"/>
</dbReference>
<dbReference type="OrthoDB" id="9773982at2"/>
<dbReference type="PRINTS" id="PR00379">
    <property type="entry name" value="INTEIN"/>
</dbReference>
<feature type="compositionally biased region" description="Low complexity" evidence="17">
    <location>
        <begin position="33"/>
        <end position="43"/>
    </location>
</feature>
<keyword evidence="10" id="KW-0651">Protein splicing</keyword>
<dbReference type="CDD" id="cd00081">
    <property type="entry name" value="Hint"/>
    <property type="match status" value="1"/>
</dbReference>
<organism evidence="20 21">
    <name type="scientific">Nocardioides caeni</name>
    <dbReference type="NCBI Taxonomy" id="574700"/>
    <lineage>
        <taxon>Bacteria</taxon>
        <taxon>Bacillati</taxon>
        <taxon>Actinomycetota</taxon>
        <taxon>Actinomycetes</taxon>
        <taxon>Propionibacteriales</taxon>
        <taxon>Nocardioidaceae</taxon>
        <taxon>Nocardioides</taxon>
    </lineage>
</organism>
<evidence type="ECO:0000256" key="9">
    <source>
        <dbReference type="ARBA" id="ARBA00022840"/>
    </source>
</evidence>
<feature type="domain" description="SF4 helicase" evidence="19">
    <location>
        <begin position="681"/>
        <end position="847"/>
    </location>
</feature>
<dbReference type="InterPro" id="IPR007692">
    <property type="entry name" value="DNA_helicase_DnaB"/>
</dbReference>
<evidence type="ECO:0000313" key="21">
    <source>
        <dbReference type="Proteomes" id="UP000307087"/>
    </source>
</evidence>
<dbReference type="Pfam" id="PF14528">
    <property type="entry name" value="LAGLIDADG_3"/>
    <property type="match status" value="2"/>
</dbReference>
<gene>
    <name evidence="20" type="ORF">E9934_14845</name>
</gene>
<dbReference type="InterPro" id="IPR016136">
    <property type="entry name" value="DNA_helicase_N/primase_C"/>
</dbReference>
<dbReference type="Proteomes" id="UP000307087">
    <property type="component" value="Unassembled WGS sequence"/>
</dbReference>
<evidence type="ECO:0000256" key="4">
    <source>
        <dbReference type="ARBA" id="ARBA00022737"/>
    </source>
</evidence>
<dbReference type="InterPro" id="IPR007693">
    <property type="entry name" value="DNA_helicase_DnaB-like_N"/>
</dbReference>
<evidence type="ECO:0000256" key="7">
    <source>
        <dbReference type="ARBA" id="ARBA00022806"/>
    </source>
</evidence>
<comment type="function">
    <text evidence="13 16">The intein is an endonuclease.</text>
</comment>
<proteinExistence type="inferred from homology"/>
<keyword evidence="21" id="KW-1185">Reference proteome</keyword>
<protein>
    <recommendedName>
        <fullName evidence="15 16">Replicative DNA helicase</fullName>
        <ecNumber evidence="15 16">5.6.2.3</ecNumber>
    </recommendedName>
</protein>
<dbReference type="SMART" id="SM00305">
    <property type="entry name" value="HintC"/>
    <property type="match status" value="1"/>
</dbReference>
<comment type="catalytic activity">
    <reaction evidence="14 16">
        <text>ATP + H2O = ADP + phosphate + H(+)</text>
        <dbReference type="Rhea" id="RHEA:13065"/>
        <dbReference type="ChEBI" id="CHEBI:15377"/>
        <dbReference type="ChEBI" id="CHEBI:15378"/>
        <dbReference type="ChEBI" id="CHEBI:30616"/>
        <dbReference type="ChEBI" id="CHEBI:43474"/>
        <dbReference type="ChEBI" id="CHEBI:456216"/>
        <dbReference type="EC" id="5.6.2.3"/>
    </reaction>
</comment>
<dbReference type="SUPFAM" id="SSF52540">
    <property type="entry name" value="P-loop containing nucleoside triphosphate hydrolases"/>
    <property type="match status" value="1"/>
</dbReference>
<dbReference type="SMART" id="SM00306">
    <property type="entry name" value="HintN"/>
    <property type="match status" value="2"/>
</dbReference>
<dbReference type="GO" id="GO:0003677">
    <property type="term" value="F:DNA binding"/>
    <property type="evidence" value="ECO:0007669"/>
    <property type="project" value="UniProtKB-UniRule"/>
</dbReference>
<evidence type="ECO:0000256" key="1">
    <source>
        <dbReference type="ARBA" id="ARBA00008428"/>
    </source>
</evidence>
<dbReference type="InterPro" id="IPR027434">
    <property type="entry name" value="Homing_endonucl"/>
</dbReference>
<comment type="caution">
    <text evidence="20">The sequence shown here is derived from an EMBL/GenBank/DDBJ whole genome shotgun (WGS) entry which is preliminary data.</text>
</comment>
<evidence type="ECO:0000256" key="16">
    <source>
        <dbReference type="RuleBase" id="RU362085"/>
    </source>
</evidence>
<dbReference type="EMBL" id="STGW01000011">
    <property type="protein sequence ID" value="THV10089.1"/>
    <property type="molecule type" value="Genomic_DNA"/>
</dbReference>
<dbReference type="GO" id="GO:0004519">
    <property type="term" value="F:endonuclease activity"/>
    <property type="evidence" value="ECO:0007669"/>
    <property type="project" value="InterPro"/>
</dbReference>
<dbReference type="InterPro" id="IPR007694">
    <property type="entry name" value="DNA_helicase_DnaB-like_C"/>
</dbReference>
<comment type="function">
    <text evidence="16">The main replicative DNA helicase, it participates in initiation and elongation during chromosome replication. Travels ahead of the DNA replisome, separating dsDNA into templates for DNA synthesis. A processive ATP-dependent 5'-3' DNA helicase it has DNA-dependent ATPase activity.</text>
</comment>
<evidence type="ECO:0000256" key="10">
    <source>
        <dbReference type="ARBA" id="ARBA00023000"/>
    </source>
</evidence>
<dbReference type="InterPro" id="IPR036844">
    <property type="entry name" value="Hint_dom_sf"/>
</dbReference>
<dbReference type="Gene3D" id="3.40.50.300">
    <property type="entry name" value="P-loop containing nucleotide triphosphate hydrolases"/>
    <property type="match status" value="3"/>
</dbReference>
<dbReference type="InterPro" id="IPR030934">
    <property type="entry name" value="Intein_C"/>
</dbReference>
<dbReference type="InterPro" id="IPR003586">
    <property type="entry name" value="Hint_dom_C"/>
</dbReference>
<dbReference type="Gene3D" id="2.170.16.10">
    <property type="entry name" value="Hedgehog/Intein (Hint) domain"/>
    <property type="match status" value="2"/>
</dbReference>
<dbReference type="PROSITE" id="PS50817">
    <property type="entry name" value="INTEIN_N_TER"/>
    <property type="match status" value="1"/>
</dbReference>
<dbReference type="PROSITE" id="PS51199">
    <property type="entry name" value="SF4_HELICASE"/>
    <property type="match status" value="3"/>
</dbReference>
<keyword evidence="2 16" id="KW-0639">Primosome</keyword>
<dbReference type="InterPro" id="IPR004042">
    <property type="entry name" value="Intein_endonuc_central"/>
</dbReference>
<keyword evidence="12" id="KW-0413">Isomerase</keyword>
<dbReference type="SUPFAM" id="SSF48024">
    <property type="entry name" value="N-terminal domain of DnaB helicase"/>
    <property type="match status" value="1"/>
</dbReference>
<dbReference type="GO" id="GO:0005524">
    <property type="term" value="F:ATP binding"/>
    <property type="evidence" value="ECO:0007669"/>
    <property type="project" value="UniProtKB-UniRule"/>
</dbReference>
<keyword evidence="7 16" id="KW-0347">Helicase</keyword>
<dbReference type="InterPro" id="IPR006141">
    <property type="entry name" value="Intein_N"/>
</dbReference>
<dbReference type="Pfam" id="PF14890">
    <property type="entry name" value="Intein_splicing"/>
    <property type="match status" value="1"/>
</dbReference>
<dbReference type="RefSeq" id="WP_136563682.1">
    <property type="nucleotide sequence ID" value="NZ_BAABLS010000006.1"/>
</dbReference>
<feature type="domain" description="SF4 helicase" evidence="19">
    <location>
        <begin position="1272"/>
        <end position="1330"/>
    </location>
</feature>
<evidence type="ECO:0000313" key="20">
    <source>
        <dbReference type="EMBL" id="THV10089.1"/>
    </source>
</evidence>
<evidence type="ECO:0000256" key="12">
    <source>
        <dbReference type="ARBA" id="ARBA00023235"/>
    </source>
</evidence>
<keyword evidence="5 16" id="KW-0547">Nucleotide-binding</keyword>
<dbReference type="GO" id="GO:0006269">
    <property type="term" value="P:DNA replication, synthesis of primer"/>
    <property type="evidence" value="ECO:0007669"/>
    <property type="project" value="UniProtKB-UniRule"/>
</dbReference>
<evidence type="ECO:0000256" key="14">
    <source>
        <dbReference type="ARBA" id="ARBA00048954"/>
    </source>
</evidence>
<dbReference type="InterPro" id="IPR003587">
    <property type="entry name" value="Hint_dom_N"/>
</dbReference>
<comment type="similarity">
    <text evidence="1 16">Belongs to the helicase family. DnaB subfamily.</text>
</comment>
<keyword evidence="4" id="KW-0677">Repeat</keyword>
<dbReference type="GO" id="GO:0005829">
    <property type="term" value="C:cytosol"/>
    <property type="evidence" value="ECO:0007669"/>
    <property type="project" value="TreeGrafter"/>
</dbReference>
<evidence type="ECO:0000259" key="19">
    <source>
        <dbReference type="PROSITE" id="PS51199"/>
    </source>
</evidence>
<dbReference type="InterPro" id="IPR006142">
    <property type="entry name" value="INTEIN"/>
</dbReference>
<evidence type="ECO:0000256" key="8">
    <source>
        <dbReference type="ARBA" id="ARBA00022813"/>
    </source>
</evidence>
<dbReference type="InterPro" id="IPR027417">
    <property type="entry name" value="P-loop_NTPase"/>
</dbReference>
<feature type="domain" description="SF4 helicase" evidence="19">
    <location>
        <begin position="231"/>
        <end position="268"/>
    </location>
</feature>
<keyword evidence="9 16" id="KW-0067">ATP-binding</keyword>
<dbReference type="NCBIfam" id="TIGR01445">
    <property type="entry name" value="intein_Nterm"/>
    <property type="match status" value="1"/>
</dbReference>
<evidence type="ECO:0000256" key="5">
    <source>
        <dbReference type="ARBA" id="ARBA00022741"/>
    </source>
</evidence>
<dbReference type="NCBIfam" id="TIGR00665">
    <property type="entry name" value="DnaB"/>
    <property type="match status" value="1"/>
</dbReference>
<dbReference type="GO" id="GO:0016539">
    <property type="term" value="P:intein-mediated protein splicing"/>
    <property type="evidence" value="ECO:0007669"/>
    <property type="project" value="InterPro"/>
</dbReference>
<dbReference type="PROSITE" id="PS50819">
    <property type="entry name" value="INTEIN_ENDONUCLEASE"/>
    <property type="match status" value="2"/>
</dbReference>
<dbReference type="GO" id="GO:0043139">
    <property type="term" value="F:5'-3' DNA helicase activity"/>
    <property type="evidence" value="ECO:0007669"/>
    <property type="project" value="UniProtKB-EC"/>
</dbReference>
<dbReference type="SUPFAM" id="SSF51294">
    <property type="entry name" value="Hedgehog/intein (Hint) domain"/>
    <property type="match status" value="2"/>
</dbReference>
<evidence type="ECO:0000256" key="17">
    <source>
        <dbReference type="SAM" id="MobiDB-lite"/>
    </source>
</evidence>
<dbReference type="InterPro" id="IPR004860">
    <property type="entry name" value="LAGLIDADG_dom"/>
</dbReference>
<sequence length="1330" mass="145976">MVTVRRSHGARGGAPSVTESGDVRPVSLTDDQPSWSSEPPSEWGDGPAAHAPGEAPTGGRTPPQDMAAEQSVLGAMLISKDAIADVVESVRGVDYYRPAHEAIHDAILDLYGRGEPADMVTVADELGRRGELQRIGGASYLHTLAANVPIAANAGFYAEIVREKAILRRLVEAGTKIVQISYAGEGEVEGIVNEAQAEIYKVTDGKKSEDYAPLSDIMDAVLDEIEAIENREAGIYGVPTGFADFDELTNGFHKGQMIVVAARPAMGKALALDTPLPTPSGWTTMGDVAVGDLLYDAEGRPTRVVAATEVLVDRPCFEVEFSDGSTIVADAQHQWLTETRAARKSKWAADRQYNRSRTQRIHAAVVTTEEMARSVRIGADQRANHAVLNAGALDGLSGDLPIPAYVLGAWLGDGHSDGARLTSETDEIPMRIEGLGIRCSSRGGMLYSLQLPPREPLLRECDVCGSIFEARHPNVYTCGRMCGVRNKGAHPDRMNCPDCGRPASGESWQCRECYLDHGSFTALLRTTGVLGDKHIPTPYLRASEEDRRALLAGLLDTDGTVSRQTGAVQFTTTSAQLARDVHELVVSLGYRCGVARKPVKGRSEASSMAYNLNFSTVDDVFLLDRKAMLHKEHRPKSTSRVGRRYVVAVRPVASVPVRCVQVDNDDHLYLAGRSMIPTHNSTLALDFCRAAAIHNNLTAAFFSLEMTRAEIVMRLLSAEARIPLNHIRNGKMGTEEWDRLARHVAKVSAAPMFIDDSPNMTMTEIRAKARRLKQKHDLKLMVIDYLQLMSSGKKVESRQLEVSEFSRQIKLLAKELEIPVIALSQLNRGPEQRSDKRPAVSDLRESGCVTAETRLLRADTNAEITIGELMETGATDVPVWALDDRLKLVPRTLTHAFPSGTKAVYEVTLASGRRVQATGNHPFLTYDGWMPLAELEVGSRVGAIRHVPPPLEIMPRDPNEIVLLGHLIGDGSFVKRQPIRYASIDEHNLETVAWAARQLFGITAVRDEYPAARVTTLRLPAPYRLTHGKRNPIAKWLDGMGLFGLRSHEKFVPDWVFSLPKDQLALFLRSLWATDGCVHLGSKRDRGTVFYATTSRRLADDVARLLLRFNVFTRVTTNQKQGYRKGFQVHVSGAENQLRFLADVGVSGGREDAALELTEFLQGVTPRPGADTVPVEVWDDVRTAMVKLPHADVELASIGAERGAVMTRPPGRQRLFNVAAILGDNDLALMATNDVYWDSIKSIEPIGEQPVYDATVLGVHNFVAEGIALHNSIEQDADMVVLLHRDDVYEKESQRPGEADLIVAKHRNGATRDIVVAFQGHYSRFVDMAH</sequence>
<feature type="region of interest" description="Disordered" evidence="17">
    <location>
        <begin position="1"/>
        <end position="65"/>
    </location>
</feature>
<evidence type="ECO:0000256" key="2">
    <source>
        <dbReference type="ARBA" id="ARBA00022515"/>
    </source>
</evidence>
<name>A0A4S8N5B6_9ACTN</name>
<dbReference type="InterPro" id="IPR036185">
    <property type="entry name" value="DNA_heli_DnaB-like_N_sf"/>
</dbReference>
<evidence type="ECO:0000256" key="13">
    <source>
        <dbReference type="ARBA" id="ARBA00044940"/>
    </source>
</evidence>
<dbReference type="NCBIfam" id="NF005852">
    <property type="entry name" value="PRK07773.1"/>
    <property type="match status" value="1"/>
</dbReference>
<reference evidence="20 21" key="1">
    <citation type="journal article" date="2009" name="Int. J. Syst. Evol. Microbiol.">
        <title>Nocardioides caeni sp. nov., isolated from wastewater.</title>
        <authorList>
            <person name="Yoon J.H."/>
            <person name="Kang S.J."/>
            <person name="Park S."/>
            <person name="Kim W."/>
            <person name="Oh T.K."/>
        </authorList>
    </citation>
    <scope>NUCLEOTIDE SEQUENCE [LARGE SCALE GENOMIC DNA]</scope>
    <source>
        <strain evidence="20 21">DSM 23134</strain>
    </source>
</reference>
<feature type="domain" description="DOD-type homing endonuclease" evidence="18">
    <location>
        <begin position="406"/>
        <end position="590"/>
    </location>
</feature>
<keyword evidence="8" id="KW-0068">Autocatalytic cleavage</keyword>
<evidence type="ECO:0000256" key="6">
    <source>
        <dbReference type="ARBA" id="ARBA00022801"/>
    </source>
</evidence>
<dbReference type="Gene3D" id="3.10.28.10">
    <property type="entry name" value="Homing endonucleases"/>
    <property type="match status" value="2"/>
</dbReference>
<dbReference type="FunFam" id="1.10.860.10:FF:000001">
    <property type="entry name" value="Replicative DNA helicase"/>
    <property type="match status" value="1"/>
</dbReference>
<dbReference type="Pfam" id="PF00772">
    <property type="entry name" value="DnaB"/>
    <property type="match status" value="1"/>
</dbReference>
<evidence type="ECO:0000256" key="11">
    <source>
        <dbReference type="ARBA" id="ARBA00023125"/>
    </source>
</evidence>
<dbReference type="EC" id="5.6.2.3" evidence="15 16"/>
<evidence type="ECO:0000256" key="3">
    <source>
        <dbReference type="ARBA" id="ARBA00022705"/>
    </source>
</evidence>
<dbReference type="Gene3D" id="1.10.860.10">
    <property type="entry name" value="DNAb Helicase, Chain A"/>
    <property type="match status" value="1"/>
</dbReference>
<keyword evidence="3 16" id="KW-0235">DNA replication</keyword>
<dbReference type="PROSITE" id="PS50818">
    <property type="entry name" value="INTEIN_C_TER"/>
    <property type="match status" value="1"/>
</dbReference>
<dbReference type="NCBIfam" id="TIGR01443">
    <property type="entry name" value="intein_Cterm"/>
    <property type="match status" value="1"/>
</dbReference>
<keyword evidence="6 16" id="KW-0378">Hydrolase</keyword>
<accession>A0A4S8N5B6</accession>
<dbReference type="PANTHER" id="PTHR30153">
    <property type="entry name" value="REPLICATIVE DNA HELICASE DNAB"/>
    <property type="match status" value="1"/>
</dbReference>
<evidence type="ECO:0000256" key="15">
    <source>
        <dbReference type="NCBIfam" id="TIGR00665"/>
    </source>
</evidence>
<keyword evidence="11 16" id="KW-0238">DNA-binding</keyword>
<dbReference type="GO" id="GO:0016887">
    <property type="term" value="F:ATP hydrolysis activity"/>
    <property type="evidence" value="ECO:0007669"/>
    <property type="project" value="RHEA"/>
</dbReference>
<evidence type="ECO:0000259" key="18">
    <source>
        <dbReference type="PROSITE" id="PS50819"/>
    </source>
</evidence>